<comment type="caution">
    <text evidence="1">The sequence shown here is derived from an EMBL/GenBank/DDBJ whole genome shotgun (WGS) entry which is preliminary data.</text>
</comment>
<keyword evidence="2" id="KW-1185">Reference proteome</keyword>
<evidence type="ECO:0000313" key="2">
    <source>
        <dbReference type="Proteomes" id="UP001347796"/>
    </source>
</evidence>
<evidence type="ECO:0000313" key="1">
    <source>
        <dbReference type="EMBL" id="KAK6177424.1"/>
    </source>
</evidence>
<dbReference type="EMBL" id="JAZGQO010000010">
    <property type="protein sequence ID" value="KAK6177424.1"/>
    <property type="molecule type" value="Genomic_DNA"/>
</dbReference>
<name>A0AAN8JMD3_PATCE</name>
<protein>
    <submittedName>
        <fullName evidence="1">Uncharacterized protein</fullName>
    </submittedName>
</protein>
<dbReference type="Proteomes" id="UP001347796">
    <property type="component" value="Unassembled WGS sequence"/>
</dbReference>
<organism evidence="1 2">
    <name type="scientific">Patella caerulea</name>
    <name type="common">Rayed Mediterranean limpet</name>
    <dbReference type="NCBI Taxonomy" id="87958"/>
    <lineage>
        <taxon>Eukaryota</taxon>
        <taxon>Metazoa</taxon>
        <taxon>Spiralia</taxon>
        <taxon>Lophotrochozoa</taxon>
        <taxon>Mollusca</taxon>
        <taxon>Gastropoda</taxon>
        <taxon>Patellogastropoda</taxon>
        <taxon>Patelloidea</taxon>
        <taxon>Patellidae</taxon>
        <taxon>Patella</taxon>
    </lineage>
</organism>
<proteinExistence type="predicted"/>
<sequence>MIIKYILYFIDAVKDKSVLLKQMQDLQRKCAVGIGEATLIKTFQTMENTHNPVELKKNLLAVLGDKKFSEYGDSIMQLRILDLGMQNFDSAR</sequence>
<accession>A0AAN8JMD3</accession>
<reference evidence="1 2" key="1">
    <citation type="submission" date="2024-01" db="EMBL/GenBank/DDBJ databases">
        <title>The genome of the rayed Mediterranean limpet Patella caerulea (Linnaeus, 1758).</title>
        <authorList>
            <person name="Anh-Thu Weber A."/>
            <person name="Halstead-Nussloch G."/>
        </authorList>
    </citation>
    <scope>NUCLEOTIDE SEQUENCE [LARGE SCALE GENOMIC DNA]</scope>
    <source>
        <strain evidence="1">AATW-2023a</strain>
        <tissue evidence="1">Whole specimen</tissue>
    </source>
</reference>
<dbReference type="AlphaFoldDB" id="A0AAN8JMD3"/>
<gene>
    <name evidence="1" type="ORF">SNE40_015528</name>
</gene>